<accession>A0A653R8Y5</accession>
<evidence type="ECO:0000313" key="1">
    <source>
        <dbReference type="EMBL" id="VXB51322.1"/>
    </source>
</evidence>
<dbReference type="Proteomes" id="UP000437562">
    <property type="component" value="Unassembled WGS sequence"/>
</dbReference>
<organism evidence="1 2">
    <name type="scientific">Bacillus mycoides</name>
    <dbReference type="NCBI Taxonomy" id="1405"/>
    <lineage>
        <taxon>Bacteria</taxon>
        <taxon>Bacillati</taxon>
        <taxon>Bacillota</taxon>
        <taxon>Bacilli</taxon>
        <taxon>Bacillales</taxon>
        <taxon>Bacillaceae</taxon>
        <taxon>Bacillus</taxon>
        <taxon>Bacillus cereus group</taxon>
    </lineage>
</organism>
<protein>
    <submittedName>
        <fullName evidence="1">Uncharacterized protein</fullName>
    </submittedName>
</protein>
<proteinExistence type="predicted"/>
<name>A0A653R8Y5_BACMY</name>
<dbReference type="AlphaFoldDB" id="A0A653R8Y5"/>
<evidence type="ECO:0000313" key="2">
    <source>
        <dbReference type="Proteomes" id="UP000437562"/>
    </source>
</evidence>
<gene>
    <name evidence="1" type="ORF">BACI71_110680</name>
</gene>
<sequence length="44" mass="5370">MLCLNIFVEKPKLFRRTGQLLEVCPISKKRRVFIQLYCSHHFYL</sequence>
<reference evidence="1 2" key="1">
    <citation type="submission" date="2019-10" db="EMBL/GenBank/DDBJ databases">
        <authorList>
            <person name="Karimi E."/>
        </authorList>
    </citation>
    <scope>NUCLEOTIDE SEQUENCE [LARGE SCALE GENOMIC DNA]</scope>
    <source>
        <strain evidence="1">Bacillus sp. 71</strain>
    </source>
</reference>
<dbReference type="EMBL" id="CABWMC010000003">
    <property type="protein sequence ID" value="VXB51322.1"/>
    <property type="molecule type" value="Genomic_DNA"/>
</dbReference>